<evidence type="ECO:0000259" key="4">
    <source>
        <dbReference type="Pfam" id="PF26571"/>
    </source>
</evidence>
<sequence length="324" mass="33818">MLIAAAGACSLLFSVGTAAADPSEEQGIDSELSQAIDDYIAAESELNAAEERQDEIKDEIVRTKEDIERLTVQVNEFAVAAYLNGGIPSAVSVLATGDPASAVDGLTTVSYLGDQSGQHLQDLVDAKEDLAAEEVALEDEVIAAENALADMKAARDAAARAVAAEGGGTSAGPTGSDAPAPEPAPRNTDGSFPYESCSVDDPTTGGCITPRMDHALTQAILVGFDRYTKCYRSAEDGGEHPRGRACDFSAAVGGFHGYAVGGDKAYGDALAGWFVEYGSELGVKYVIWFNMIWEPALGGWREYPGCGGTSPSCDHTDHVHVSMV</sequence>
<feature type="coiled-coil region" evidence="1">
    <location>
        <begin position="32"/>
        <end position="73"/>
    </location>
</feature>
<gene>
    <name evidence="5" type="ORF">LX16_4577</name>
</gene>
<feature type="region of interest" description="Disordered" evidence="2">
    <location>
        <begin position="164"/>
        <end position="193"/>
    </location>
</feature>
<evidence type="ECO:0000256" key="2">
    <source>
        <dbReference type="SAM" id="MobiDB-lite"/>
    </source>
</evidence>
<comment type="caution">
    <text evidence="5">The sequence shown here is derived from an EMBL/GenBank/DDBJ whole genome shotgun (WGS) entry which is preliminary data.</text>
</comment>
<dbReference type="Pfam" id="PF26571">
    <property type="entry name" value="VldE"/>
    <property type="match status" value="1"/>
</dbReference>
<evidence type="ECO:0000256" key="3">
    <source>
        <dbReference type="SAM" id="SignalP"/>
    </source>
</evidence>
<protein>
    <recommendedName>
        <fullName evidence="4">ARB-07466-like C-terminal domain-containing protein</fullName>
    </recommendedName>
</protein>
<dbReference type="AlphaFoldDB" id="A0A562URV9"/>
<feature type="chain" id="PRO_5038961609" description="ARB-07466-like C-terminal domain-containing protein" evidence="3">
    <location>
        <begin position="20"/>
        <end position="324"/>
    </location>
</feature>
<evidence type="ECO:0000313" key="6">
    <source>
        <dbReference type="Proteomes" id="UP000321617"/>
    </source>
</evidence>
<feature type="signal peptide" evidence="3">
    <location>
        <begin position="1"/>
        <end position="19"/>
    </location>
</feature>
<reference evidence="5 6" key="1">
    <citation type="journal article" date="2013" name="Stand. Genomic Sci.">
        <title>Genomic Encyclopedia of Type Strains, Phase I: The one thousand microbial genomes (KMG-I) project.</title>
        <authorList>
            <person name="Kyrpides N.C."/>
            <person name="Woyke T."/>
            <person name="Eisen J.A."/>
            <person name="Garrity G."/>
            <person name="Lilburn T.G."/>
            <person name="Beck B.J."/>
            <person name="Whitman W.B."/>
            <person name="Hugenholtz P."/>
            <person name="Klenk H.P."/>
        </authorList>
    </citation>
    <scope>NUCLEOTIDE SEQUENCE [LARGE SCALE GENOMIC DNA]</scope>
    <source>
        <strain evidence="5 6">DSM 45044</strain>
    </source>
</reference>
<evidence type="ECO:0000256" key="1">
    <source>
        <dbReference type="SAM" id="Coils"/>
    </source>
</evidence>
<feature type="coiled-coil region" evidence="1">
    <location>
        <begin position="120"/>
        <end position="154"/>
    </location>
</feature>
<dbReference type="Gene3D" id="6.10.250.3150">
    <property type="match status" value="1"/>
</dbReference>
<keyword evidence="1" id="KW-0175">Coiled coil</keyword>
<dbReference type="InterPro" id="IPR058593">
    <property type="entry name" value="ARB_07466-like_C"/>
</dbReference>
<dbReference type="EMBL" id="VLLL01000008">
    <property type="protein sequence ID" value="TWJ08349.1"/>
    <property type="molecule type" value="Genomic_DNA"/>
</dbReference>
<evidence type="ECO:0000313" key="5">
    <source>
        <dbReference type="EMBL" id="TWJ08349.1"/>
    </source>
</evidence>
<organism evidence="5 6">
    <name type="scientific">Stackebrandtia albiflava</name>
    <dbReference type="NCBI Taxonomy" id="406432"/>
    <lineage>
        <taxon>Bacteria</taxon>
        <taxon>Bacillati</taxon>
        <taxon>Actinomycetota</taxon>
        <taxon>Actinomycetes</taxon>
        <taxon>Glycomycetales</taxon>
        <taxon>Glycomycetaceae</taxon>
        <taxon>Stackebrandtia</taxon>
    </lineage>
</organism>
<feature type="domain" description="ARB-07466-like C-terminal" evidence="4">
    <location>
        <begin position="205"/>
        <end position="309"/>
    </location>
</feature>
<accession>A0A562URV9</accession>
<dbReference type="Proteomes" id="UP000321617">
    <property type="component" value="Unassembled WGS sequence"/>
</dbReference>
<keyword evidence="6" id="KW-1185">Reference proteome</keyword>
<keyword evidence="3" id="KW-0732">Signal</keyword>
<name>A0A562URV9_9ACTN</name>
<proteinExistence type="predicted"/>